<keyword evidence="5" id="KW-0813">Transport</keyword>
<comment type="similarity">
    <text evidence="4">Belongs to the V-ATPase 116 kDa subunit family.</text>
</comment>
<feature type="compositionally biased region" description="Polar residues" evidence="17">
    <location>
        <begin position="1"/>
        <end position="18"/>
    </location>
</feature>
<name>A0A8X7XBV3_POLSE</name>
<evidence type="ECO:0000256" key="15">
    <source>
        <dbReference type="ARBA" id="ARBA00082661"/>
    </source>
</evidence>
<evidence type="ECO:0000256" key="6">
    <source>
        <dbReference type="ARBA" id="ARBA00022692"/>
    </source>
</evidence>
<feature type="region of interest" description="Disordered" evidence="17">
    <location>
        <begin position="1"/>
        <end position="40"/>
    </location>
</feature>
<dbReference type="AlphaFoldDB" id="A0A8X7XBV3"/>
<evidence type="ECO:0000256" key="9">
    <source>
        <dbReference type="ARBA" id="ARBA00023065"/>
    </source>
</evidence>
<keyword evidence="9" id="KW-0406">Ion transport</keyword>
<dbReference type="GO" id="GO:0046961">
    <property type="term" value="F:proton-transporting ATPase activity, rotational mechanism"/>
    <property type="evidence" value="ECO:0007669"/>
    <property type="project" value="InterPro"/>
</dbReference>
<dbReference type="GO" id="GO:0003735">
    <property type="term" value="F:structural constituent of ribosome"/>
    <property type="evidence" value="ECO:0007669"/>
    <property type="project" value="InterPro"/>
</dbReference>
<keyword evidence="6 18" id="KW-0812">Transmembrane</keyword>
<dbReference type="GO" id="GO:0051117">
    <property type="term" value="F:ATPase binding"/>
    <property type="evidence" value="ECO:0007669"/>
    <property type="project" value="TreeGrafter"/>
</dbReference>
<keyword evidence="8 18" id="KW-1133">Transmembrane helix</keyword>
<evidence type="ECO:0000256" key="5">
    <source>
        <dbReference type="ARBA" id="ARBA00022448"/>
    </source>
</evidence>
<feature type="non-terminal residue" evidence="19">
    <location>
        <position position="1113"/>
    </location>
</feature>
<keyword evidence="7" id="KW-0689">Ribosomal protein</keyword>
<accession>A0A8X7XBV3</accession>
<evidence type="ECO:0000256" key="2">
    <source>
        <dbReference type="ARBA" id="ARBA00004173"/>
    </source>
</evidence>
<keyword evidence="10" id="KW-0496">Mitochondrion</keyword>
<evidence type="ECO:0000313" key="19">
    <source>
        <dbReference type="EMBL" id="KAG2464560.1"/>
    </source>
</evidence>
<comment type="caution">
    <text evidence="19">The sequence shown here is derived from an EMBL/GenBank/DDBJ whole genome shotgun (WGS) entry which is preliminary data.</text>
</comment>
<evidence type="ECO:0000256" key="7">
    <source>
        <dbReference type="ARBA" id="ARBA00022980"/>
    </source>
</evidence>
<feature type="non-terminal residue" evidence="19">
    <location>
        <position position="1"/>
    </location>
</feature>
<feature type="transmembrane region" description="Helical" evidence="18">
    <location>
        <begin position="564"/>
        <end position="582"/>
    </location>
</feature>
<comment type="subcellular location">
    <subcellularLocation>
        <location evidence="1">Membrane</location>
        <topology evidence="1">Multi-pass membrane protein</topology>
    </subcellularLocation>
    <subcellularLocation>
        <location evidence="2">Mitochondrion</location>
    </subcellularLocation>
</comment>
<dbReference type="PANTHER" id="PTHR11629:SF21">
    <property type="entry name" value="V-TYPE PROTON ATPASE 116 KDA SUBUNIT A 3"/>
    <property type="match status" value="1"/>
</dbReference>
<feature type="transmembrane region" description="Helical" evidence="18">
    <location>
        <begin position="643"/>
        <end position="662"/>
    </location>
</feature>
<dbReference type="InterPro" id="IPR002490">
    <property type="entry name" value="V-ATPase_116kDa_su"/>
</dbReference>
<evidence type="ECO:0000256" key="16">
    <source>
        <dbReference type="SAM" id="Coils"/>
    </source>
</evidence>
<evidence type="ECO:0000256" key="10">
    <source>
        <dbReference type="ARBA" id="ARBA00023128"/>
    </source>
</evidence>
<dbReference type="SUPFAM" id="SSF53137">
    <property type="entry name" value="Translational machinery components"/>
    <property type="match status" value="1"/>
</dbReference>
<evidence type="ECO:0000256" key="4">
    <source>
        <dbReference type="ARBA" id="ARBA00009904"/>
    </source>
</evidence>
<keyword evidence="16" id="KW-0175">Coiled coil</keyword>
<feature type="coiled-coil region" evidence="16">
    <location>
        <begin position="167"/>
        <end position="243"/>
    </location>
</feature>
<dbReference type="InterPro" id="IPR036967">
    <property type="entry name" value="Ribosomal_uS11_sf"/>
</dbReference>
<feature type="transmembrane region" description="Helical" evidence="18">
    <location>
        <begin position="682"/>
        <end position="708"/>
    </location>
</feature>
<dbReference type="PANTHER" id="PTHR11629">
    <property type="entry name" value="VACUOLAR PROTON ATPASES"/>
    <property type="match status" value="1"/>
</dbReference>
<dbReference type="GO" id="GO:0006412">
    <property type="term" value="P:translation"/>
    <property type="evidence" value="ECO:0007669"/>
    <property type="project" value="InterPro"/>
</dbReference>
<evidence type="ECO:0000256" key="17">
    <source>
        <dbReference type="SAM" id="MobiDB-lite"/>
    </source>
</evidence>
<organism evidence="19 20">
    <name type="scientific">Polypterus senegalus</name>
    <name type="common">Senegal bichir</name>
    <dbReference type="NCBI Taxonomy" id="55291"/>
    <lineage>
        <taxon>Eukaryota</taxon>
        <taxon>Metazoa</taxon>
        <taxon>Chordata</taxon>
        <taxon>Craniata</taxon>
        <taxon>Vertebrata</taxon>
        <taxon>Euteleostomi</taxon>
        <taxon>Actinopterygii</taxon>
        <taxon>Polypteriformes</taxon>
        <taxon>Polypteridae</taxon>
        <taxon>Polypterus</taxon>
    </lineage>
</organism>
<dbReference type="GO" id="GO:0033179">
    <property type="term" value="C:proton-transporting V-type ATPase, V0 domain"/>
    <property type="evidence" value="ECO:0007669"/>
    <property type="project" value="InterPro"/>
</dbReference>
<evidence type="ECO:0000256" key="8">
    <source>
        <dbReference type="ARBA" id="ARBA00022989"/>
    </source>
</evidence>
<dbReference type="GO" id="GO:0007035">
    <property type="term" value="P:vacuolar acidification"/>
    <property type="evidence" value="ECO:0007669"/>
    <property type="project" value="TreeGrafter"/>
</dbReference>
<dbReference type="Pfam" id="PF01496">
    <property type="entry name" value="V_ATPase_I"/>
    <property type="match status" value="2"/>
</dbReference>
<evidence type="ECO:0000256" key="13">
    <source>
        <dbReference type="ARBA" id="ARBA00059887"/>
    </source>
</evidence>
<feature type="compositionally biased region" description="Polar residues" evidence="17">
    <location>
        <begin position="30"/>
        <end position="40"/>
    </location>
</feature>
<keyword evidence="20" id="KW-1185">Reference proteome</keyword>
<dbReference type="GO" id="GO:0005886">
    <property type="term" value="C:plasma membrane"/>
    <property type="evidence" value="ECO:0007669"/>
    <property type="project" value="TreeGrafter"/>
</dbReference>
<dbReference type="GO" id="GO:0005840">
    <property type="term" value="C:ribosome"/>
    <property type="evidence" value="ECO:0007669"/>
    <property type="project" value="UniProtKB-KW"/>
</dbReference>
<proteinExistence type="inferred from homology"/>
<dbReference type="GO" id="GO:0005743">
    <property type="term" value="C:mitochondrial inner membrane"/>
    <property type="evidence" value="ECO:0007669"/>
    <property type="project" value="UniProtKB-ARBA"/>
</dbReference>
<feature type="transmembrane region" description="Helical" evidence="18">
    <location>
        <begin position="614"/>
        <end position="636"/>
    </location>
</feature>
<dbReference type="FunFam" id="3.30.420.80:FF:000005">
    <property type="entry name" value="39S ribosomal protein L18, mitochondrial"/>
    <property type="match status" value="1"/>
</dbReference>
<keyword evidence="12" id="KW-0687">Ribonucleoprotein</keyword>
<dbReference type="InterPro" id="IPR057268">
    <property type="entry name" value="Ribosomal_L18"/>
</dbReference>
<comment type="function">
    <text evidence="13">Together with thiosulfate sulfurtransferase (TST), acts as a mitochondrial import factor for the cytosolic 5S rRNA. The precursor form shows RNA chaperone activity; is able to fold the 5S rRNA into an import-competent conformation that is recognized by rhodanese (TST). Both the cytoplasmic and mitochondrial forms are able to bind to the helix IV-loop D in the gamma domain of the 5S rRNA.</text>
</comment>
<comment type="similarity">
    <text evidence="3">Belongs to the universal ribosomal protein uL18 family.</text>
</comment>
<feature type="transmembrane region" description="Helical" evidence="18">
    <location>
        <begin position="812"/>
        <end position="836"/>
    </location>
</feature>
<dbReference type="Proteomes" id="UP000886611">
    <property type="component" value="Unassembled WGS sequence"/>
</dbReference>
<reference evidence="19 20" key="1">
    <citation type="journal article" date="2021" name="Cell">
        <title>Tracing the genetic footprints of vertebrate landing in non-teleost ray-finned fishes.</title>
        <authorList>
            <person name="Bi X."/>
            <person name="Wang K."/>
            <person name="Yang L."/>
            <person name="Pan H."/>
            <person name="Jiang H."/>
            <person name="Wei Q."/>
            <person name="Fang M."/>
            <person name="Yu H."/>
            <person name="Zhu C."/>
            <person name="Cai Y."/>
            <person name="He Y."/>
            <person name="Gan X."/>
            <person name="Zeng H."/>
            <person name="Yu D."/>
            <person name="Zhu Y."/>
            <person name="Jiang H."/>
            <person name="Qiu Q."/>
            <person name="Yang H."/>
            <person name="Zhang Y.E."/>
            <person name="Wang W."/>
            <person name="Zhu M."/>
            <person name="He S."/>
            <person name="Zhang G."/>
        </authorList>
    </citation>
    <scope>NUCLEOTIDE SEQUENCE [LARGE SCALE GENOMIC DNA]</scope>
    <source>
        <strain evidence="19">Bchr_013</strain>
    </source>
</reference>
<sequence length="1113" mass="126232">MFTMTPNISKHPGCQSNDAPPHPVVHLIHSGQSKPTNTPHPQELELTKVAPMFELDEDLEDEIRLQPLKQFYEVPLPLQEMAAKDIKSDSRAAHTFPLEPSSSSILLCEMGSIFRSEEVCLTQLFLQSASAYGCVSELGEIGLVEFRDLNPNVNAFQRRFVADVRRCEELEKTFVFLENEVKRAGLELPLLLLDRPTEVSAPAPSIREANRIQEDSEKLAQEIREVTKNRDSLRSQLREMNEYRSMLIETERFTSLGVPSSPHLASRSSQVLDLSQSLPPTLDARLSFTAGVIHPWKANAFERLLWRACRGYMIVNFVEMPEPMEDPATGELVNWVAFLISYWGDQIGQKVKKICDCYHTHIYVYPDSQSERREIIQGLETRIQEIQLILTQTETFLHQVLLKAIENLPTWIVQIKKSKAIYLVLNMCSFDVTEKCLIAEVWCPVQDLPLLRQALSDGSRKSGTDVESFFNRIPANDTPPTLFRTNKFTSGFQSIVDAYGVASYQEVNPAPYTIITFPFLFAVMFGDVGHGIIMFLFGLWMVINEKDPKMKNSNNEIWQTFFGGRYLILLMGAFSVYTGAIYNECFSVAMTTFPSGWSVKAMFDNGIWRHFKKLYSIILVFIPEVIFMLGLFGYLVFLIIFKWIVYGPLTSNVAPSILLHFIDMFMFTENQSNEDLYEGQQIVQMVVLIVAVCGVPVLLFGKPFYLLYQHYCRPSRQSAKREDLQRLLTEEPEGSVNTAEGDVEKGESHKDSEFDFTDIFMHQAIHTIEYCLGCISNTASYLRLWALSLAHAQLSEVLWAMVMSKGLRWADYYGSAFLFLSFAAFAVLTIGILLVMEGLSAFLHALRLHWVEFQNKFYTGAGYKLNPFSFKAVLESLTMFFEAFQRLRTMSALSGIPRQGRFLAGLLLKDTPRCADVRLSSTAAVHSAAEPCQEASPNDSYVVNPNFINRNPRNLERLALAVKDRGWATVWPSHQFWHRLHYKRSQHHITAFVEHGPSGTVVISASTQEWPIKRHLYSTQDVAASENIGRVLAQRCLAAGIQHMTFTAIPWQYKCESFSHTPWGQSTQSAIVQRAFLEQLQVKGFAEGPSRVGSLLTVTGIRTGNRLDTSTDP</sequence>
<dbReference type="GO" id="GO:1990904">
    <property type="term" value="C:ribonucleoprotein complex"/>
    <property type="evidence" value="ECO:0007669"/>
    <property type="project" value="UniProtKB-KW"/>
</dbReference>
<feature type="transmembrane region" description="Helical" evidence="18">
    <location>
        <begin position="519"/>
        <end position="543"/>
    </location>
</feature>
<evidence type="ECO:0000256" key="12">
    <source>
        <dbReference type="ARBA" id="ARBA00023274"/>
    </source>
</evidence>
<evidence type="ECO:0000313" key="20">
    <source>
        <dbReference type="Proteomes" id="UP000886611"/>
    </source>
</evidence>
<evidence type="ECO:0000256" key="18">
    <source>
        <dbReference type="SAM" id="Phobius"/>
    </source>
</evidence>
<dbReference type="GO" id="GO:0016471">
    <property type="term" value="C:vacuolar proton-transporting V-type ATPase complex"/>
    <property type="evidence" value="ECO:0007669"/>
    <property type="project" value="TreeGrafter"/>
</dbReference>
<evidence type="ECO:0000256" key="14">
    <source>
        <dbReference type="ARBA" id="ARBA00069051"/>
    </source>
</evidence>
<dbReference type="Gene3D" id="3.30.420.80">
    <property type="entry name" value="Ribosomal protein S11"/>
    <property type="match status" value="1"/>
</dbReference>
<dbReference type="CDD" id="cd00432">
    <property type="entry name" value="Ribosomal_L18_L5e"/>
    <property type="match status" value="1"/>
</dbReference>
<evidence type="ECO:0000256" key="11">
    <source>
        <dbReference type="ARBA" id="ARBA00023136"/>
    </source>
</evidence>
<evidence type="ECO:0000256" key="3">
    <source>
        <dbReference type="ARBA" id="ARBA00007116"/>
    </source>
</evidence>
<evidence type="ECO:0000256" key="1">
    <source>
        <dbReference type="ARBA" id="ARBA00004141"/>
    </source>
</evidence>
<keyword evidence="11 18" id="KW-0472">Membrane</keyword>
<gene>
    <name evidence="19" type="primary">Atp6v0a2_0</name>
    <name evidence="19" type="ORF">GTO96_0003715</name>
</gene>
<protein>
    <recommendedName>
        <fullName evidence="14">Large ribosomal subunit protein uL18m</fullName>
    </recommendedName>
    <alternativeName>
        <fullName evidence="15">39S ribosomal protein L18, mitochondrial</fullName>
    </alternativeName>
</protein>
<dbReference type="EMBL" id="JAATIS010003638">
    <property type="protein sequence ID" value="KAG2464560.1"/>
    <property type="molecule type" value="Genomic_DNA"/>
</dbReference>